<protein>
    <submittedName>
        <fullName evidence="2">Uncharacterized protein</fullName>
    </submittedName>
</protein>
<evidence type="ECO:0000313" key="2">
    <source>
        <dbReference type="EMBL" id="KAA6338260.1"/>
    </source>
</evidence>
<name>A0A5J4RYU7_9ZZZZ</name>
<keyword evidence="1" id="KW-0812">Transmembrane</keyword>
<keyword evidence="1" id="KW-0472">Membrane</keyword>
<sequence length="65" mass="7739">MKLFPKPKKVTVCGFEFLRSSVVIFVLIVITFFSLALNIKQMDDYWGLKSKYDEQTEYILQMWNP</sequence>
<organism evidence="2">
    <name type="scientific">termite gut metagenome</name>
    <dbReference type="NCBI Taxonomy" id="433724"/>
    <lineage>
        <taxon>unclassified sequences</taxon>
        <taxon>metagenomes</taxon>
        <taxon>organismal metagenomes</taxon>
    </lineage>
</organism>
<keyword evidence="1" id="KW-1133">Transmembrane helix</keyword>
<comment type="caution">
    <text evidence="2">The sequence shown here is derived from an EMBL/GenBank/DDBJ whole genome shotgun (WGS) entry which is preliminary data.</text>
</comment>
<evidence type="ECO:0000256" key="1">
    <source>
        <dbReference type="SAM" id="Phobius"/>
    </source>
</evidence>
<feature type="transmembrane region" description="Helical" evidence="1">
    <location>
        <begin position="20"/>
        <end position="39"/>
    </location>
</feature>
<reference evidence="2" key="1">
    <citation type="submission" date="2019-03" db="EMBL/GenBank/DDBJ databases">
        <title>Single cell metagenomics reveals metabolic interactions within the superorganism composed of flagellate Streblomastix strix and complex community of Bacteroidetes bacteria on its surface.</title>
        <authorList>
            <person name="Treitli S.C."/>
            <person name="Kolisko M."/>
            <person name="Husnik F."/>
            <person name="Keeling P."/>
            <person name="Hampl V."/>
        </authorList>
    </citation>
    <scope>NUCLEOTIDE SEQUENCE</scope>
    <source>
        <strain evidence="2">STM</strain>
    </source>
</reference>
<accession>A0A5J4RYU7</accession>
<dbReference type="AlphaFoldDB" id="A0A5J4RYU7"/>
<dbReference type="EMBL" id="SNRY01000630">
    <property type="protein sequence ID" value="KAA6338260.1"/>
    <property type="molecule type" value="Genomic_DNA"/>
</dbReference>
<evidence type="ECO:0000313" key="3">
    <source>
        <dbReference type="EMBL" id="KAA6338285.1"/>
    </source>
</evidence>
<gene>
    <name evidence="2" type="ORF">EZS27_013696</name>
    <name evidence="3" type="ORF">EZS27_013721</name>
</gene>
<proteinExistence type="predicted"/>
<dbReference type="EMBL" id="SNRY01000630">
    <property type="protein sequence ID" value="KAA6338285.1"/>
    <property type="molecule type" value="Genomic_DNA"/>
</dbReference>